<evidence type="ECO:0000256" key="1">
    <source>
        <dbReference type="RuleBase" id="RU410713"/>
    </source>
</evidence>
<dbReference type="Gene3D" id="1.10.238.10">
    <property type="entry name" value="EF-hand"/>
    <property type="match status" value="1"/>
</dbReference>
<dbReference type="GO" id="GO:0045116">
    <property type="term" value="P:protein neddylation"/>
    <property type="evidence" value="ECO:0007669"/>
    <property type="project" value="TreeGrafter"/>
</dbReference>
<evidence type="ECO:0000259" key="2">
    <source>
        <dbReference type="PROSITE" id="PS51229"/>
    </source>
</evidence>
<proteinExistence type="predicted"/>
<evidence type="ECO:0000313" key="4">
    <source>
        <dbReference type="Proteomes" id="UP000268093"/>
    </source>
</evidence>
<dbReference type="EMBL" id="RBNI01023059">
    <property type="protein sequence ID" value="RUO96147.1"/>
    <property type="molecule type" value="Genomic_DNA"/>
</dbReference>
<dbReference type="AlphaFoldDB" id="A0A433A077"/>
<dbReference type="InterPro" id="IPR014764">
    <property type="entry name" value="DCN-prot"/>
</dbReference>
<evidence type="ECO:0000313" key="3">
    <source>
        <dbReference type="EMBL" id="RUO96147.1"/>
    </source>
</evidence>
<dbReference type="InterPro" id="IPR005176">
    <property type="entry name" value="PONY_dom"/>
</dbReference>
<name>A0A433A077_9FUNG</name>
<keyword evidence="4" id="KW-1185">Reference proteome</keyword>
<dbReference type="GO" id="GO:0097602">
    <property type="term" value="F:cullin family protein binding"/>
    <property type="evidence" value="ECO:0007669"/>
    <property type="project" value="TreeGrafter"/>
</dbReference>
<feature type="domain" description="DCUN1" evidence="2">
    <location>
        <begin position="1"/>
        <end position="174"/>
    </location>
</feature>
<dbReference type="Pfam" id="PF03556">
    <property type="entry name" value="Cullin_binding"/>
    <property type="match status" value="1"/>
</dbReference>
<gene>
    <name evidence="3" type="ORF">BC936DRAFT_142531</name>
</gene>
<comment type="function">
    <text evidence="1">Neddylation of cullins play an essential role in the regulation of SCF-type complexes activity.</text>
</comment>
<dbReference type="GO" id="GO:0000151">
    <property type="term" value="C:ubiquitin ligase complex"/>
    <property type="evidence" value="ECO:0007669"/>
    <property type="project" value="TreeGrafter"/>
</dbReference>
<organism evidence="3 4">
    <name type="scientific">Jimgerdemannia flammicorona</name>
    <dbReference type="NCBI Taxonomy" id="994334"/>
    <lineage>
        <taxon>Eukaryota</taxon>
        <taxon>Fungi</taxon>
        <taxon>Fungi incertae sedis</taxon>
        <taxon>Mucoromycota</taxon>
        <taxon>Mucoromycotina</taxon>
        <taxon>Endogonomycetes</taxon>
        <taxon>Endogonales</taxon>
        <taxon>Endogonaceae</taxon>
        <taxon>Jimgerdemannia</taxon>
    </lineage>
</organism>
<protein>
    <recommendedName>
        <fullName evidence="1">Defective in cullin neddylation protein</fullName>
    </recommendedName>
</protein>
<accession>A0A433A077</accession>
<dbReference type="InterPro" id="IPR042460">
    <property type="entry name" value="DCN1-like_PONY"/>
</dbReference>
<dbReference type="GO" id="GO:0032182">
    <property type="term" value="F:ubiquitin-like protein binding"/>
    <property type="evidence" value="ECO:0007669"/>
    <property type="project" value="TreeGrafter"/>
</dbReference>
<dbReference type="OrthoDB" id="286637at2759"/>
<dbReference type="GO" id="GO:0031624">
    <property type="term" value="F:ubiquitin conjugating enzyme binding"/>
    <property type="evidence" value="ECO:0007669"/>
    <property type="project" value="TreeGrafter"/>
</dbReference>
<reference evidence="3 4" key="1">
    <citation type="journal article" date="2018" name="New Phytol.">
        <title>Phylogenomics of Endogonaceae and evolution of mycorrhizas within Mucoromycota.</title>
        <authorList>
            <person name="Chang Y."/>
            <person name="Desiro A."/>
            <person name="Na H."/>
            <person name="Sandor L."/>
            <person name="Lipzen A."/>
            <person name="Clum A."/>
            <person name="Barry K."/>
            <person name="Grigoriev I.V."/>
            <person name="Martin F.M."/>
            <person name="Stajich J.E."/>
            <person name="Smith M.E."/>
            <person name="Bonito G."/>
            <person name="Spatafora J.W."/>
        </authorList>
    </citation>
    <scope>NUCLEOTIDE SEQUENCE [LARGE SCALE GENOMIC DNA]</scope>
    <source>
        <strain evidence="3 4">GMNB39</strain>
    </source>
</reference>
<dbReference type="Proteomes" id="UP000268093">
    <property type="component" value="Unassembled WGS sequence"/>
</dbReference>
<dbReference type="PANTHER" id="PTHR12281:SF31">
    <property type="entry name" value="DCN1-LIKE PROTEIN 3"/>
    <property type="match status" value="1"/>
</dbReference>
<dbReference type="Gene3D" id="1.10.238.200">
    <property type="entry name" value="Cullin, PONY binding domain"/>
    <property type="match status" value="1"/>
</dbReference>
<comment type="caution">
    <text evidence="3">The sequence shown here is derived from an EMBL/GenBank/DDBJ whole genome shotgun (WGS) entry which is preliminary data.</text>
</comment>
<sequence>MLVVAWHLDAERMAEFTRQGFVNGWTKLKCDSVDKMRAAIPGMRLSLVDDQTFKEVYSYAFNFGRMQGQKSLALEVAVELWRLLLSDRFEQLELWLQFVEEKHGKAISRDTWNLSLRVLVDLDLAKIVSGIWLAQRFHPVHVPVAVRQINSELSNHDSEGAWPVLIDDFVEYAKEKLGYSTN</sequence>
<dbReference type="PROSITE" id="PS51229">
    <property type="entry name" value="DCUN1"/>
    <property type="match status" value="1"/>
</dbReference>
<dbReference type="PANTHER" id="PTHR12281">
    <property type="entry name" value="RP42 RELATED"/>
    <property type="match status" value="1"/>
</dbReference>